<dbReference type="EMBL" id="AP014864">
    <property type="protein sequence ID" value="BAR82291.1"/>
    <property type="molecule type" value="Genomic_DNA"/>
</dbReference>
<evidence type="ECO:0000313" key="2">
    <source>
        <dbReference type="Proteomes" id="UP000055316"/>
    </source>
</evidence>
<proteinExistence type="predicted"/>
<dbReference type="AlphaFoldDB" id="A0A9W4A9C8"/>
<accession>A0A9W4A9C8</accession>
<evidence type="ECO:0000313" key="1">
    <source>
        <dbReference type="EMBL" id="BAR82291.1"/>
    </source>
</evidence>
<dbReference type="Proteomes" id="UP000055316">
    <property type="component" value="Chromosome"/>
</dbReference>
<sequence length="120" mass="13361">MDGYKELQAQRLQDGEPTPFLGKLVDIERTEDGVFVPVPADMLKNAGIPMGVSEVEVWGEIVDGTICFRIATLCEICGRGSRLYELDMGFAKKKMCATDYFNLVGQYPEEEETTSEETTP</sequence>
<dbReference type="RefSeq" id="WP_042595778.1">
    <property type="nucleotide sequence ID" value="NZ_AP014864.1"/>
</dbReference>
<gene>
    <name evidence="1" type="ORF">KNN_01444</name>
</gene>
<reference evidence="1 2" key="1">
    <citation type="submission" date="2015-05" db="EMBL/GenBank/DDBJ databases">
        <title>Whole genome sequence of Bacillus thuringiensis serovar tolworthi Pasteur Institute Standard strain.</title>
        <authorList>
            <person name="Kanda K."/>
            <person name="Nakashima K."/>
            <person name="Nagano Y."/>
        </authorList>
    </citation>
    <scope>NUCLEOTIDE SEQUENCE [LARGE SCALE GENOMIC DNA]</scope>
    <source>
        <strain evidence="1 2">Pasteur Institute Standard strain</strain>
    </source>
</reference>
<organism evidence="1 2">
    <name type="scientific">Bacillus thuringiensis subsp. tolworthi</name>
    <dbReference type="NCBI Taxonomy" id="1442"/>
    <lineage>
        <taxon>Bacteria</taxon>
        <taxon>Bacillati</taxon>
        <taxon>Bacillota</taxon>
        <taxon>Bacilli</taxon>
        <taxon>Bacillales</taxon>
        <taxon>Bacillaceae</taxon>
        <taxon>Bacillus</taxon>
        <taxon>Bacillus cereus group</taxon>
    </lineage>
</organism>
<protein>
    <submittedName>
        <fullName evidence="1">Uncharacterized protein</fullName>
    </submittedName>
</protein>
<name>A0A9W4A9C8_BACTO</name>